<evidence type="ECO:0000256" key="1">
    <source>
        <dbReference type="SAM" id="MobiDB-lite"/>
    </source>
</evidence>
<keyword evidence="3" id="KW-1185">Reference proteome</keyword>
<organism evidence="2 3">
    <name type="scientific">Gymnopilus dilepis</name>
    <dbReference type="NCBI Taxonomy" id="231916"/>
    <lineage>
        <taxon>Eukaryota</taxon>
        <taxon>Fungi</taxon>
        <taxon>Dikarya</taxon>
        <taxon>Basidiomycota</taxon>
        <taxon>Agaricomycotina</taxon>
        <taxon>Agaricomycetes</taxon>
        <taxon>Agaricomycetidae</taxon>
        <taxon>Agaricales</taxon>
        <taxon>Agaricineae</taxon>
        <taxon>Hymenogastraceae</taxon>
        <taxon>Gymnopilus</taxon>
    </lineage>
</organism>
<dbReference type="AlphaFoldDB" id="A0A409Y975"/>
<gene>
    <name evidence="2" type="ORF">CVT26_009150</name>
</gene>
<feature type="region of interest" description="Disordered" evidence="1">
    <location>
        <begin position="247"/>
        <end position="286"/>
    </location>
</feature>
<dbReference type="EMBL" id="NHYE01001048">
    <property type="protein sequence ID" value="PPQ99695.1"/>
    <property type="molecule type" value="Genomic_DNA"/>
</dbReference>
<proteinExistence type="predicted"/>
<name>A0A409Y975_9AGAR</name>
<dbReference type="OrthoDB" id="3045590at2759"/>
<evidence type="ECO:0008006" key="4">
    <source>
        <dbReference type="Google" id="ProtNLM"/>
    </source>
</evidence>
<dbReference type="Proteomes" id="UP000284706">
    <property type="component" value="Unassembled WGS sequence"/>
</dbReference>
<accession>A0A409Y975</accession>
<protein>
    <recommendedName>
        <fullName evidence="4">F-box domain-containing protein</fullName>
    </recommendedName>
</protein>
<sequence>MHPANLDRVTLHQIFSNLTITSENREEWCRNTMEDSPLITVRNGSQVCSSWRKVITADPMLWGRSMDLNILHAVTNEWRAEVERRAGQSSRLHIQVFLGQNKDLVEFTKAFLSEYWPRIQLLSIEYENLPYAAWMESAWQEGRIWEIFRRPSPNLIYFSVECANCPALEFVNNFPMFKDEAPMLRYFAATIFRLNAQATWLSRLQRLRFTSAFSALELLRILDQMPLLEALGIYDNDQNYYTTNYAYEDGEGEGHEGRDDVEDDEEERNDHEGDEDHPPDDEAPSQKCEMVDLPCVVLPLLSYISIDIGRLASSFAKYIDILDHITPASDCTLVLGGRARVEANPANVETARRILRTYFESFLKGQSPTSATLLIMDTAIHIGMSSPGRKFSFNLEFTANIPQAGSFLDALSIARAFTMVKEFILAIEPESNILKSMNITAAVAMFSSLDALESLRASPSTLQYVLSLPLKPNQAGPFPSLKNLSLIHISKSDGLDDYILHLFFEHMKPKFGFGALDFCLDLVASAETLKCDLSFLERYNGLKVIWGERRLWARRKEQIYLCGSGNPGILNFNSKVV</sequence>
<dbReference type="InParanoid" id="A0A409Y975"/>
<comment type="caution">
    <text evidence="2">The sequence shown here is derived from an EMBL/GenBank/DDBJ whole genome shotgun (WGS) entry which is preliminary data.</text>
</comment>
<evidence type="ECO:0000313" key="3">
    <source>
        <dbReference type="Proteomes" id="UP000284706"/>
    </source>
</evidence>
<evidence type="ECO:0000313" key="2">
    <source>
        <dbReference type="EMBL" id="PPQ99695.1"/>
    </source>
</evidence>
<reference evidence="2 3" key="1">
    <citation type="journal article" date="2018" name="Evol. Lett.">
        <title>Horizontal gene cluster transfer increased hallucinogenic mushroom diversity.</title>
        <authorList>
            <person name="Reynolds H.T."/>
            <person name="Vijayakumar V."/>
            <person name="Gluck-Thaler E."/>
            <person name="Korotkin H.B."/>
            <person name="Matheny P.B."/>
            <person name="Slot J.C."/>
        </authorList>
    </citation>
    <scope>NUCLEOTIDE SEQUENCE [LARGE SCALE GENOMIC DNA]</scope>
    <source>
        <strain evidence="2 3">SRW20</strain>
    </source>
</reference>